<dbReference type="InterPro" id="IPR016161">
    <property type="entry name" value="Ald_DH/histidinol_DH"/>
</dbReference>
<keyword evidence="3" id="KW-1185">Reference proteome</keyword>
<protein>
    <recommendedName>
        <fullName evidence="1">Aldehyde dehydrogenase domain-containing protein</fullName>
    </recommendedName>
</protein>
<evidence type="ECO:0000313" key="3">
    <source>
        <dbReference type="Proteomes" id="UP000030746"/>
    </source>
</evidence>
<gene>
    <name evidence="2" type="ORF">LOTGIDRAFT_148850</name>
</gene>
<dbReference type="Proteomes" id="UP000030746">
    <property type="component" value="Unassembled WGS sequence"/>
</dbReference>
<reference evidence="2 3" key="1">
    <citation type="journal article" date="2013" name="Nature">
        <title>Insights into bilaterian evolution from three spiralian genomes.</title>
        <authorList>
            <person name="Simakov O."/>
            <person name="Marletaz F."/>
            <person name="Cho S.J."/>
            <person name="Edsinger-Gonzales E."/>
            <person name="Havlak P."/>
            <person name="Hellsten U."/>
            <person name="Kuo D.H."/>
            <person name="Larsson T."/>
            <person name="Lv J."/>
            <person name="Arendt D."/>
            <person name="Savage R."/>
            <person name="Osoegawa K."/>
            <person name="de Jong P."/>
            <person name="Grimwood J."/>
            <person name="Chapman J.A."/>
            <person name="Shapiro H."/>
            <person name="Aerts A."/>
            <person name="Otillar R.P."/>
            <person name="Terry A.Y."/>
            <person name="Boore J.L."/>
            <person name="Grigoriev I.V."/>
            <person name="Lindberg D.R."/>
            <person name="Seaver E.C."/>
            <person name="Weisblat D.A."/>
            <person name="Putnam N.H."/>
            <person name="Rokhsar D.S."/>
        </authorList>
    </citation>
    <scope>NUCLEOTIDE SEQUENCE [LARGE SCALE GENOMIC DNA]</scope>
</reference>
<sequence>QVDKEQFDKVMKYINIGQKEGAKMTTGGKRVGDKGYFIEPTIFKDVGENMKIQQEEVSYIECKVVLVVSAALQNITAKK</sequence>
<dbReference type="RefSeq" id="XP_009047576.1">
    <property type="nucleotide sequence ID" value="XM_009049328.1"/>
</dbReference>
<evidence type="ECO:0000313" key="2">
    <source>
        <dbReference type="EMBL" id="ESP01737.1"/>
    </source>
</evidence>
<dbReference type="PANTHER" id="PTHR11699">
    <property type="entry name" value="ALDEHYDE DEHYDROGENASE-RELATED"/>
    <property type="match status" value="1"/>
</dbReference>
<name>V4B6M0_LOTGI</name>
<dbReference type="STRING" id="225164.V4B6M0"/>
<dbReference type="Gene3D" id="3.40.309.10">
    <property type="entry name" value="Aldehyde Dehydrogenase, Chain A, domain 2"/>
    <property type="match status" value="1"/>
</dbReference>
<dbReference type="OrthoDB" id="310895at2759"/>
<feature type="domain" description="Aldehyde dehydrogenase" evidence="1">
    <location>
        <begin position="2"/>
        <end position="57"/>
    </location>
</feature>
<dbReference type="AlphaFoldDB" id="V4B6M0"/>
<dbReference type="EMBL" id="KB200405">
    <property type="protein sequence ID" value="ESP01737.1"/>
    <property type="molecule type" value="Genomic_DNA"/>
</dbReference>
<feature type="non-terminal residue" evidence="2">
    <location>
        <position position="1"/>
    </location>
</feature>
<dbReference type="Pfam" id="PF00171">
    <property type="entry name" value="Aldedh"/>
    <property type="match status" value="1"/>
</dbReference>
<dbReference type="GeneID" id="20235446"/>
<proteinExistence type="predicted"/>
<dbReference type="InterPro" id="IPR016163">
    <property type="entry name" value="Ald_DH_C"/>
</dbReference>
<organism evidence="2 3">
    <name type="scientific">Lottia gigantea</name>
    <name type="common">Giant owl limpet</name>
    <dbReference type="NCBI Taxonomy" id="225164"/>
    <lineage>
        <taxon>Eukaryota</taxon>
        <taxon>Metazoa</taxon>
        <taxon>Spiralia</taxon>
        <taxon>Lophotrochozoa</taxon>
        <taxon>Mollusca</taxon>
        <taxon>Gastropoda</taxon>
        <taxon>Patellogastropoda</taxon>
        <taxon>Lottioidea</taxon>
        <taxon>Lottiidae</taxon>
        <taxon>Lottia</taxon>
    </lineage>
</organism>
<dbReference type="InterPro" id="IPR015590">
    <property type="entry name" value="Aldehyde_DH_dom"/>
</dbReference>
<dbReference type="SUPFAM" id="SSF53720">
    <property type="entry name" value="ALDH-like"/>
    <property type="match status" value="1"/>
</dbReference>
<dbReference type="GO" id="GO:0016620">
    <property type="term" value="F:oxidoreductase activity, acting on the aldehyde or oxo group of donors, NAD or NADP as acceptor"/>
    <property type="evidence" value="ECO:0007669"/>
    <property type="project" value="InterPro"/>
</dbReference>
<dbReference type="KEGG" id="lgi:LOTGIDRAFT_148850"/>
<dbReference type="CTD" id="20235446"/>
<evidence type="ECO:0000259" key="1">
    <source>
        <dbReference type="Pfam" id="PF00171"/>
    </source>
</evidence>
<accession>V4B6M0</accession>